<dbReference type="OrthoDB" id="3531740at2759"/>
<feature type="coiled-coil region" evidence="1">
    <location>
        <begin position="265"/>
        <end position="292"/>
    </location>
</feature>
<evidence type="ECO:0000313" key="3">
    <source>
        <dbReference type="EMBL" id="PMD32057.1"/>
    </source>
</evidence>
<evidence type="ECO:0000313" key="4">
    <source>
        <dbReference type="Proteomes" id="UP000235786"/>
    </source>
</evidence>
<accession>A0A2J6R0L7</accession>
<evidence type="ECO:0000256" key="1">
    <source>
        <dbReference type="SAM" id="Coils"/>
    </source>
</evidence>
<name>A0A2J6R0L7_HYAVF</name>
<protein>
    <submittedName>
        <fullName evidence="3">Uncharacterized protein</fullName>
    </submittedName>
</protein>
<organism evidence="3 4">
    <name type="scientific">Hyaloscypha variabilis (strain UAMH 11265 / GT02V1 / F)</name>
    <name type="common">Meliniomyces variabilis</name>
    <dbReference type="NCBI Taxonomy" id="1149755"/>
    <lineage>
        <taxon>Eukaryota</taxon>
        <taxon>Fungi</taxon>
        <taxon>Dikarya</taxon>
        <taxon>Ascomycota</taxon>
        <taxon>Pezizomycotina</taxon>
        <taxon>Leotiomycetes</taxon>
        <taxon>Helotiales</taxon>
        <taxon>Hyaloscyphaceae</taxon>
        <taxon>Hyaloscypha</taxon>
        <taxon>Hyaloscypha variabilis</taxon>
    </lineage>
</organism>
<feature type="compositionally biased region" description="Low complexity" evidence="2">
    <location>
        <begin position="44"/>
        <end position="55"/>
    </location>
</feature>
<feature type="compositionally biased region" description="Basic and acidic residues" evidence="2">
    <location>
        <begin position="458"/>
        <end position="474"/>
    </location>
</feature>
<keyword evidence="4" id="KW-1185">Reference proteome</keyword>
<feature type="compositionally biased region" description="Basic residues" evidence="2">
    <location>
        <begin position="1"/>
        <end position="11"/>
    </location>
</feature>
<dbReference type="AlphaFoldDB" id="A0A2J6R0L7"/>
<sequence length="474" mass="54129">MPPKKQARKAPRAALESIPPNANLKRSLTNFSEDALPKPKRTTRATTSKPKTTATIETPPNWAFNLPGTWTIDTKNLLKDLPWFKREYGDNPPPFTMEIKYANNPSHKKIGRQLWATFKWEKYTGCMRFCPGHKYSTSHVQFEEGCVLKPGVWAGASPRGIQVWNFRWRAEYEGEGIVEGSDEHETQIEFSEDGDGNLRVAGRIVFGGYKARKFEGVKTRELEGKGNKKEVAGCWKSLTDPYAESKHMLCYQIPTDSDSEDDGSSDEIEIDWEQIRKDREEAERKENEEEKQPWPTEMTGEWKIIPRQTFAMNNEDPAAPRWMKIHYEAEAGRRQYYAQFQFGHDWSGIMRFCPMHSDLMKKDMIDVEEFEQACILKAGVTAGPPPKGVNQWLIKWRGILDEPGVPNSFKRERGPTDEMTTSITFKRGEEGKLVLSGVLVGGCLVVPYTGVRIGETSPRGRNDPSIEELWDSKK</sequence>
<evidence type="ECO:0000256" key="2">
    <source>
        <dbReference type="SAM" id="MobiDB-lite"/>
    </source>
</evidence>
<proteinExistence type="predicted"/>
<reference evidence="3 4" key="1">
    <citation type="submission" date="2016-04" db="EMBL/GenBank/DDBJ databases">
        <title>A degradative enzymes factory behind the ericoid mycorrhizal symbiosis.</title>
        <authorList>
            <consortium name="DOE Joint Genome Institute"/>
            <person name="Martino E."/>
            <person name="Morin E."/>
            <person name="Grelet G."/>
            <person name="Kuo A."/>
            <person name="Kohler A."/>
            <person name="Daghino S."/>
            <person name="Barry K."/>
            <person name="Choi C."/>
            <person name="Cichocki N."/>
            <person name="Clum A."/>
            <person name="Copeland A."/>
            <person name="Hainaut M."/>
            <person name="Haridas S."/>
            <person name="Labutti K."/>
            <person name="Lindquist E."/>
            <person name="Lipzen A."/>
            <person name="Khouja H.-R."/>
            <person name="Murat C."/>
            <person name="Ohm R."/>
            <person name="Olson A."/>
            <person name="Spatafora J."/>
            <person name="Veneault-Fourrey C."/>
            <person name="Henrissat B."/>
            <person name="Grigoriev I."/>
            <person name="Martin F."/>
            <person name="Perotto S."/>
        </authorList>
    </citation>
    <scope>NUCLEOTIDE SEQUENCE [LARGE SCALE GENOMIC DNA]</scope>
    <source>
        <strain evidence="3 4">F</strain>
    </source>
</reference>
<dbReference type="Proteomes" id="UP000235786">
    <property type="component" value="Unassembled WGS sequence"/>
</dbReference>
<dbReference type="EMBL" id="KZ613960">
    <property type="protein sequence ID" value="PMD32057.1"/>
    <property type="molecule type" value="Genomic_DNA"/>
</dbReference>
<feature type="region of interest" description="Disordered" evidence="2">
    <location>
        <begin position="454"/>
        <end position="474"/>
    </location>
</feature>
<keyword evidence="1" id="KW-0175">Coiled coil</keyword>
<gene>
    <name evidence="3" type="ORF">L207DRAFT_183507</name>
</gene>
<feature type="region of interest" description="Disordered" evidence="2">
    <location>
        <begin position="1"/>
        <end position="58"/>
    </location>
</feature>